<dbReference type="Pfam" id="PF05603">
    <property type="entry name" value="Hikeshi-like_N"/>
    <property type="match status" value="1"/>
</dbReference>
<gene>
    <name evidence="4" type="ORF">HDU87_002674</name>
</gene>
<evidence type="ECO:0000256" key="1">
    <source>
        <dbReference type="ARBA" id="ARBA00006623"/>
    </source>
</evidence>
<dbReference type="GO" id="GO:0005829">
    <property type="term" value="C:cytosol"/>
    <property type="evidence" value="ECO:0007669"/>
    <property type="project" value="TreeGrafter"/>
</dbReference>
<name>A0AAD5TRD6_9FUNG</name>
<comment type="similarity">
    <text evidence="1">Belongs to the OPI10 family.</text>
</comment>
<sequence length="219" mass="23144">MVQVDATKYVFDLEDPESINHIVAFMTGIQAFPPGFAATVHFLWPSNPTWQFLGILSNDKPSAIYRLGGNKKATQSNTSSLSSSSMMMDDTLLMTPGARELTPAKLGISVETIEAVMAQAGQHGSGAGSSTGTSTTTASTAGALVKNIDPVLLTTKILESLYNYCSSFAGPLPALGSALFGGMDWGSTFIPLKALQDWFGVMQRKLKADPSGGSILRTD</sequence>
<protein>
    <recommendedName>
        <fullName evidence="6">Hikeshi-like domain-containing protein</fullName>
    </recommendedName>
</protein>
<dbReference type="Pfam" id="PF21057">
    <property type="entry name" value="Hikeshi-like_C"/>
    <property type="match status" value="1"/>
</dbReference>
<evidence type="ECO:0000313" key="4">
    <source>
        <dbReference type="EMBL" id="KAJ3185108.1"/>
    </source>
</evidence>
<feature type="domain" description="Hikeshi-like C-terminal" evidence="3">
    <location>
        <begin position="151"/>
        <end position="211"/>
    </location>
</feature>
<dbReference type="PANTHER" id="PTHR12925:SF0">
    <property type="entry name" value="PROTEIN HIKESHI"/>
    <property type="match status" value="1"/>
</dbReference>
<dbReference type="InterPro" id="IPR048364">
    <property type="entry name" value="Hikeshi-like_C"/>
</dbReference>
<dbReference type="GO" id="GO:0006606">
    <property type="term" value="P:protein import into nucleus"/>
    <property type="evidence" value="ECO:0007669"/>
    <property type="project" value="TreeGrafter"/>
</dbReference>
<dbReference type="GO" id="GO:0005634">
    <property type="term" value="C:nucleus"/>
    <property type="evidence" value="ECO:0007669"/>
    <property type="project" value="TreeGrafter"/>
</dbReference>
<evidence type="ECO:0000313" key="5">
    <source>
        <dbReference type="Proteomes" id="UP001212152"/>
    </source>
</evidence>
<evidence type="ECO:0000259" key="2">
    <source>
        <dbReference type="Pfam" id="PF05603"/>
    </source>
</evidence>
<dbReference type="EMBL" id="JADGJQ010000002">
    <property type="protein sequence ID" value="KAJ3185108.1"/>
    <property type="molecule type" value="Genomic_DNA"/>
</dbReference>
<dbReference type="AlphaFoldDB" id="A0AAD5TRD6"/>
<feature type="domain" description="Hikeshi-like N-terminal" evidence="2">
    <location>
        <begin position="2"/>
        <end position="123"/>
    </location>
</feature>
<dbReference type="PANTHER" id="PTHR12925">
    <property type="entry name" value="HIKESHI FAMILY MEMBER"/>
    <property type="match status" value="1"/>
</dbReference>
<evidence type="ECO:0008006" key="6">
    <source>
        <dbReference type="Google" id="ProtNLM"/>
    </source>
</evidence>
<dbReference type="InterPro" id="IPR031318">
    <property type="entry name" value="OPI10"/>
</dbReference>
<accession>A0AAD5TRD6</accession>
<proteinExistence type="inferred from homology"/>
<dbReference type="InterPro" id="IPR008493">
    <property type="entry name" value="Hikeshi-like_N"/>
</dbReference>
<comment type="caution">
    <text evidence="4">The sequence shown here is derived from an EMBL/GenBank/DDBJ whole genome shotgun (WGS) entry which is preliminary data.</text>
</comment>
<evidence type="ECO:0000259" key="3">
    <source>
        <dbReference type="Pfam" id="PF21057"/>
    </source>
</evidence>
<keyword evidence="5" id="KW-1185">Reference proteome</keyword>
<dbReference type="Proteomes" id="UP001212152">
    <property type="component" value="Unassembled WGS sequence"/>
</dbReference>
<dbReference type="GO" id="GO:0061608">
    <property type="term" value="F:nuclear import signal receptor activity"/>
    <property type="evidence" value="ECO:0007669"/>
    <property type="project" value="TreeGrafter"/>
</dbReference>
<organism evidence="4 5">
    <name type="scientific">Geranomyces variabilis</name>
    <dbReference type="NCBI Taxonomy" id="109894"/>
    <lineage>
        <taxon>Eukaryota</taxon>
        <taxon>Fungi</taxon>
        <taxon>Fungi incertae sedis</taxon>
        <taxon>Chytridiomycota</taxon>
        <taxon>Chytridiomycota incertae sedis</taxon>
        <taxon>Chytridiomycetes</taxon>
        <taxon>Spizellomycetales</taxon>
        <taxon>Powellomycetaceae</taxon>
        <taxon>Geranomyces</taxon>
    </lineage>
</organism>
<reference evidence="4" key="1">
    <citation type="submission" date="2020-05" db="EMBL/GenBank/DDBJ databases">
        <title>Phylogenomic resolution of chytrid fungi.</title>
        <authorList>
            <person name="Stajich J.E."/>
            <person name="Amses K."/>
            <person name="Simmons R."/>
            <person name="Seto K."/>
            <person name="Myers J."/>
            <person name="Bonds A."/>
            <person name="Quandt C.A."/>
            <person name="Barry K."/>
            <person name="Liu P."/>
            <person name="Grigoriev I."/>
            <person name="Longcore J.E."/>
            <person name="James T.Y."/>
        </authorList>
    </citation>
    <scope>NUCLEOTIDE SEQUENCE</scope>
    <source>
        <strain evidence="4">JEL0379</strain>
    </source>
</reference>